<feature type="binding site" evidence="6">
    <location>
        <position position="229"/>
    </location>
    <ligand>
        <name>AMP</name>
        <dbReference type="ChEBI" id="CHEBI:456215"/>
    </ligand>
</feature>
<dbReference type="GO" id="GO:0052856">
    <property type="term" value="F:NAD(P)HX epimerase activity"/>
    <property type="evidence" value="ECO:0007669"/>
    <property type="project" value="TreeGrafter"/>
</dbReference>
<evidence type="ECO:0000313" key="8">
    <source>
        <dbReference type="EMBL" id="TWT43364.1"/>
    </source>
</evidence>
<feature type="binding site" evidence="6">
    <location>
        <begin position="201"/>
        <end position="205"/>
    </location>
    <ligand>
        <name>AMP</name>
        <dbReference type="ChEBI" id="CHEBI:456215"/>
    </ligand>
</feature>
<reference evidence="8 9" key="1">
    <citation type="submission" date="2019-02" db="EMBL/GenBank/DDBJ databases">
        <title>Deep-cultivation of Planctomycetes and their phenomic and genomic characterization uncovers novel biology.</title>
        <authorList>
            <person name="Wiegand S."/>
            <person name="Jogler M."/>
            <person name="Boedeker C."/>
            <person name="Pinto D."/>
            <person name="Vollmers J."/>
            <person name="Rivas-Marin E."/>
            <person name="Kohn T."/>
            <person name="Peeters S.H."/>
            <person name="Heuer A."/>
            <person name="Rast P."/>
            <person name="Oberbeckmann S."/>
            <person name="Bunk B."/>
            <person name="Jeske O."/>
            <person name="Meyerdierks A."/>
            <person name="Storesund J.E."/>
            <person name="Kallscheuer N."/>
            <person name="Luecker S."/>
            <person name="Lage O.M."/>
            <person name="Pohl T."/>
            <person name="Merkel B.J."/>
            <person name="Hornburger P."/>
            <person name="Mueller R.-W."/>
            <person name="Bruemmer F."/>
            <person name="Labrenz M."/>
            <person name="Spormann A.M."/>
            <person name="Op Den Camp H."/>
            <person name="Overmann J."/>
            <person name="Amann R."/>
            <person name="Jetten M.S.M."/>
            <person name="Mascher T."/>
            <person name="Medema M.H."/>
            <person name="Devos D.P."/>
            <person name="Kaster A.-K."/>
            <person name="Ovreas L."/>
            <person name="Rohde M."/>
            <person name="Galperin M.Y."/>
            <person name="Jogler C."/>
        </authorList>
    </citation>
    <scope>NUCLEOTIDE SEQUENCE [LARGE SCALE GENOMIC DNA]</scope>
    <source>
        <strain evidence="8 9">Pla111</strain>
    </source>
</reference>
<dbReference type="EMBL" id="SJPH01000004">
    <property type="protein sequence ID" value="TWT43364.1"/>
    <property type="molecule type" value="Genomic_DNA"/>
</dbReference>
<dbReference type="NCBIfam" id="TIGR00196">
    <property type="entry name" value="yjeF_cterm"/>
    <property type="match status" value="1"/>
</dbReference>
<dbReference type="PANTHER" id="PTHR12592">
    <property type="entry name" value="ATP-DEPENDENT (S)-NAD(P)H-HYDRATE DEHYDRATASE FAMILY MEMBER"/>
    <property type="match status" value="1"/>
</dbReference>
<comment type="subunit">
    <text evidence="6">Homotetramer.</text>
</comment>
<dbReference type="PANTHER" id="PTHR12592:SF0">
    <property type="entry name" value="ATP-DEPENDENT (S)-NAD(P)H-HYDRATE DEHYDRATASE"/>
    <property type="match status" value="1"/>
</dbReference>
<dbReference type="GO" id="GO:0046496">
    <property type="term" value="P:nicotinamide nucleotide metabolic process"/>
    <property type="evidence" value="ECO:0007669"/>
    <property type="project" value="UniProtKB-UniRule"/>
</dbReference>
<feature type="binding site" evidence="6">
    <location>
        <position position="159"/>
    </location>
    <ligand>
        <name>(6S)-NADPHX</name>
        <dbReference type="ChEBI" id="CHEBI:64076"/>
    </ligand>
</feature>
<organism evidence="8 9">
    <name type="scientific">Botrimarina hoheduenensis</name>
    <dbReference type="NCBI Taxonomy" id="2528000"/>
    <lineage>
        <taxon>Bacteria</taxon>
        <taxon>Pseudomonadati</taxon>
        <taxon>Planctomycetota</taxon>
        <taxon>Planctomycetia</taxon>
        <taxon>Pirellulales</taxon>
        <taxon>Lacipirellulaceae</taxon>
        <taxon>Botrimarina</taxon>
    </lineage>
</organism>
<dbReference type="HAMAP" id="MF_01965">
    <property type="entry name" value="NADHX_dehydratase"/>
    <property type="match status" value="1"/>
</dbReference>
<dbReference type="PROSITE" id="PS51383">
    <property type="entry name" value="YJEF_C_3"/>
    <property type="match status" value="1"/>
</dbReference>
<comment type="catalytic activity">
    <reaction evidence="6">
        <text>(6S)-NADHX + ADP = AMP + phosphate + NADH + H(+)</text>
        <dbReference type="Rhea" id="RHEA:32223"/>
        <dbReference type="ChEBI" id="CHEBI:15378"/>
        <dbReference type="ChEBI" id="CHEBI:43474"/>
        <dbReference type="ChEBI" id="CHEBI:57945"/>
        <dbReference type="ChEBI" id="CHEBI:64074"/>
        <dbReference type="ChEBI" id="CHEBI:456215"/>
        <dbReference type="ChEBI" id="CHEBI:456216"/>
        <dbReference type="EC" id="4.2.1.136"/>
    </reaction>
</comment>
<keyword evidence="2 6" id="KW-0067">ATP-binding</keyword>
<keyword evidence="9" id="KW-1185">Reference proteome</keyword>
<comment type="cofactor">
    <cofactor evidence="6">
        <name>Mg(2+)</name>
        <dbReference type="ChEBI" id="CHEBI:18420"/>
    </cofactor>
</comment>
<dbReference type="PROSITE" id="PS01050">
    <property type="entry name" value="YJEF_C_2"/>
    <property type="match status" value="1"/>
</dbReference>
<dbReference type="GO" id="GO:0052855">
    <property type="term" value="F:ADP-dependent NAD(P)H-hydrate dehydratase activity"/>
    <property type="evidence" value="ECO:0007669"/>
    <property type="project" value="UniProtKB-UniRule"/>
</dbReference>
<comment type="function">
    <text evidence="6">Catalyzes the dehydration of the S-form of NAD(P)HX at the expense of ADP, which is converted to AMP. Together with NAD(P)HX epimerase, which catalyzes the epimerization of the S- and R-forms, the enzyme allows the repair of both epimers of NAD(P)HX, a damaged form of NAD(P)H that is a result of enzymatic or heat-dependent hydration.</text>
</comment>
<evidence type="ECO:0000259" key="7">
    <source>
        <dbReference type="PROSITE" id="PS51383"/>
    </source>
</evidence>
<dbReference type="GO" id="GO:0110051">
    <property type="term" value="P:metabolite repair"/>
    <property type="evidence" value="ECO:0007669"/>
    <property type="project" value="TreeGrafter"/>
</dbReference>
<evidence type="ECO:0000256" key="4">
    <source>
        <dbReference type="ARBA" id="ARBA00023027"/>
    </source>
</evidence>
<evidence type="ECO:0000256" key="1">
    <source>
        <dbReference type="ARBA" id="ARBA00022741"/>
    </source>
</evidence>
<proteinExistence type="inferred from homology"/>
<keyword evidence="4 6" id="KW-0520">NAD</keyword>
<keyword evidence="5 6" id="KW-0456">Lyase</keyword>
<evidence type="ECO:0000256" key="2">
    <source>
        <dbReference type="ARBA" id="ARBA00022840"/>
    </source>
</evidence>
<dbReference type="RefSeq" id="WP_197524969.1">
    <property type="nucleotide sequence ID" value="NZ_SJPH01000004.1"/>
</dbReference>
<dbReference type="InterPro" id="IPR017953">
    <property type="entry name" value="Carbohydrate_kinase_pred_CS"/>
</dbReference>
<name>A0A5C5VY63_9BACT</name>
<dbReference type="GO" id="GO:0005524">
    <property type="term" value="F:ATP binding"/>
    <property type="evidence" value="ECO:0007669"/>
    <property type="project" value="UniProtKB-KW"/>
</dbReference>
<comment type="catalytic activity">
    <reaction evidence="6">
        <text>(6S)-NADPHX + ADP = AMP + phosphate + NADPH + H(+)</text>
        <dbReference type="Rhea" id="RHEA:32235"/>
        <dbReference type="ChEBI" id="CHEBI:15378"/>
        <dbReference type="ChEBI" id="CHEBI:43474"/>
        <dbReference type="ChEBI" id="CHEBI:57783"/>
        <dbReference type="ChEBI" id="CHEBI:64076"/>
        <dbReference type="ChEBI" id="CHEBI:456215"/>
        <dbReference type="ChEBI" id="CHEBI:456216"/>
        <dbReference type="EC" id="4.2.1.136"/>
    </reaction>
</comment>
<evidence type="ECO:0000256" key="3">
    <source>
        <dbReference type="ARBA" id="ARBA00022857"/>
    </source>
</evidence>
<evidence type="ECO:0000256" key="5">
    <source>
        <dbReference type="ARBA" id="ARBA00023239"/>
    </source>
</evidence>
<keyword evidence="3 6" id="KW-0521">NADP</keyword>
<comment type="caution">
    <text evidence="8">The sequence shown here is derived from an EMBL/GenBank/DDBJ whole genome shotgun (WGS) entry which is preliminary data.</text>
</comment>
<dbReference type="InterPro" id="IPR000631">
    <property type="entry name" value="CARKD"/>
</dbReference>
<protein>
    <recommendedName>
        <fullName evidence="6">ADP-dependent (S)-NAD(P)H-hydrate dehydratase</fullName>
        <ecNumber evidence="6">4.2.1.136</ecNumber>
    </recommendedName>
    <alternativeName>
        <fullName evidence="6">ADP-dependent NAD(P)HX dehydratase</fullName>
    </alternativeName>
</protein>
<dbReference type="AlphaFoldDB" id="A0A5C5VY63"/>
<feature type="binding site" evidence="6">
    <location>
        <position position="230"/>
    </location>
    <ligand>
        <name>(6S)-NADPHX</name>
        <dbReference type="ChEBI" id="CHEBI:64076"/>
    </ligand>
</feature>
<dbReference type="SUPFAM" id="SSF53613">
    <property type="entry name" value="Ribokinase-like"/>
    <property type="match status" value="1"/>
</dbReference>
<dbReference type="InterPro" id="IPR029056">
    <property type="entry name" value="Ribokinase-like"/>
</dbReference>
<sequence>MIDVTDTELPLLPARDPFGHKGDYGRGLVVGGSLGMAGAPALSAMACLASGAGLVAVATPRCVLSTVAGYCPAYTTHPLADDGEQLVAEARTALDQLLSEADAAAMGPGIGRGDAINDLLERAWTESLPAVIDADGLNALAARRSFLGTPGGPRVLTPHAKEFARLRGQPLDNPNHDAQRLEAAAELARSLGGPETVVLLKGARTVVTNGHRYAVNSTGNPGMATGGVGDVLTGVILALLCQGMAAFDAARLAAHVHGLAGDLAAAKLGQLSVTAPALIEALPAAWRTVSS</sequence>
<feature type="binding site" evidence="6">
    <location>
        <position position="109"/>
    </location>
    <ligand>
        <name>(6S)-NADPHX</name>
        <dbReference type="ChEBI" id="CHEBI:64076"/>
    </ligand>
</feature>
<dbReference type="EC" id="4.2.1.136" evidence="6"/>
<dbReference type="Gene3D" id="3.40.1190.20">
    <property type="match status" value="1"/>
</dbReference>
<dbReference type="Proteomes" id="UP000318995">
    <property type="component" value="Unassembled WGS sequence"/>
</dbReference>
<accession>A0A5C5VY63</accession>
<comment type="similarity">
    <text evidence="6">Belongs to the NnrD/CARKD family.</text>
</comment>
<evidence type="ECO:0000256" key="6">
    <source>
        <dbReference type="HAMAP-Rule" id="MF_01965"/>
    </source>
</evidence>
<dbReference type="CDD" id="cd01171">
    <property type="entry name" value="YXKO-related"/>
    <property type="match status" value="1"/>
</dbReference>
<gene>
    <name evidence="6" type="primary">nnrD</name>
    <name evidence="8" type="ORF">Pla111_23150</name>
</gene>
<dbReference type="Pfam" id="PF01256">
    <property type="entry name" value="Carb_kinase"/>
    <property type="match status" value="1"/>
</dbReference>
<feature type="binding site" evidence="6">
    <location>
        <position position="39"/>
    </location>
    <ligand>
        <name>(6S)-NADPHX</name>
        <dbReference type="ChEBI" id="CHEBI:64076"/>
    </ligand>
</feature>
<evidence type="ECO:0000313" key="9">
    <source>
        <dbReference type="Proteomes" id="UP000318995"/>
    </source>
</evidence>
<feature type="domain" description="YjeF C-terminal" evidence="7">
    <location>
        <begin position="4"/>
        <end position="289"/>
    </location>
</feature>
<keyword evidence="1 6" id="KW-0547">Nucleotide-binding</keyword>